<sequence>MESLQHLLILCCYGGVPYIDYLVGSSNSLPVGSQPRHESTKMMDPTDWIAVDSSGSLLNSTIHPEILAAKPHLADLIPRDSDIPLDRCDLYNLTFSSFADEQLYGTLHGTLICRCPKGRTGRSCQLKSNEHTSTETYDDSQIINLLSMNDTSMYSGNNANVSDAMAVTAMGGGNNFAVYLVLFLFFMTAMAGVFMMMRGCFCDCFGGFKNPFSHSDRYDRPLDVNALNRCLEAVKAHEQNEKNKYVVESRRPLISSVSEHCPYNPPTQSSMYPTQIAVPPSNTAQSGCPRPHSPPPSYKSLNGSLEVLPTPASHTRL</sequence>
<dbReference type="Proteomes" id="UP001201812">
    <property type="component" value="Unassembled WGS sequence"/>
</dbReference>
<comment type="caution">
    <text evidence="4">The sequence shown here is derived from an EMBL/GenBank/DDBJ whole genome shotgun (WGS) entry which is preliminary data.</text>
</comment>
<feature type="transmembrane region" description="Helical" evidence="2">
    <location>
        <begin position="176"/>
        <end position="197"/>
    </location>
</feature>
<feature type="domain" description="EGF-like" evidence="3">
    <location>
        <begin position="113"/>
        <end position="124"/>
    </location>
</feature>
<gene>
    <name evidence="4" type="ORF">DdX_00764</name>
</gene>
<evidence type="ECO:0000313" key="5">
    <source>
        <dbReference type="Proteomes" id="UP001201812"/>
    </source>
</evidence>
<dbReference type="InterPro" id="IPR000742">
    <property type="entry name" value="EGF"/>
</dbReference>
<protein>
    <recommendedName>
        <fullName evidence="3">EGF-like domain-containing protein</fullName>
    </recommendedName>
</protein>
<dbReference type="PROSITE" id="PS00022">
    <property type="entry name" value="EGF_1"/>
    <property type="match status" value="1"/>
</dbReference>
<name>A0AAD4RDG4_9BILA</name>
<feature type="region of interest" description="Disordered" evidence="1">
    <location>
        <begin position="272"/>
        <end position="317"/>
    </location>
</feature>
<reference evidence="4" key="1">
    <citation type="submission" date="2022-01" db="EMBL/GenBank/DDBJ databases">
        <title>Genome Sequence Resource for Two Populations of Ditylenchus destructor, the Migratory Endoparasitic Phytonematode.</title>
        <authorList>
            <person name="Zhang H."/>
            <person name="Lin R."/>
            <person name="Xie B."/>
        </authorList>
    </citation>
    <scope>NUCLEOTIDE SEQUENCE</scope>
    <source>
        <strain evidence="4">BazhouSP</strain>
    </source>
</reference>
<evidence type="ECO:0000259" key="3">
    <source>
        <dbReference type="PROSITE" id="PS00022"/>
    </source>
</evidence>
<dbReference type="EMBL" id="JAKKPZ010000001">
    <property type="protein sequence ID" value="KAI1728571.1"/>
    <property type="molecule type" value="Genomic_DNA"/>
</dbReference>
<organism evidence="4 5">
    <name type="scientific">Ditylenchus destructor</name>
    <dbReference type="NCBI Taxonomy" id="166010"/>
    <lineage>
        <taxon>Eukaryota</taxon>
        <taxon>Metazoa</taxon>
        <taxon>Ecdysozoa</taxon>
        <taxon>Nematoda</taxon>
        <taxon>Chromadorea</taxon>
        <taxon>Rhabditida</taxon>
        <taxon>Tylenchina</taxon>
        <taxon>Tylenchomorpha</taxon>
        <taxon>Sphaerularioidea</taxon>
        <taxon>Anguinidae</taxon>
        <taxon>Anguininae</taxon>
        <taxon>Ditylenchus</taxon>
    </lineage>
</organism>
<keyword evidence="5" id="KW-1185">Reference proteome</keyword>
<keyword evidence="2" id="KW-0472">Membrane</keyword>
<proteinExistence type="predicted"/>
<evidence type="ECO:0000256" key="2">
    <source>
        <dbReference type="SAM" id="Phobius"/>
    </source>
</evidence>
<evidence type="ECO:0000256" key="1">
    <source>
        <dbReference type="SAM" id="MobiDB-lite"/>
    </source>
</evidence>
<evidence type="ECO:0000313" key="4">
    <source>
        <dbReference type="EMBL" id="KAI1728571.1"/>
    </source>
</evidence>
<accession>A0AAD4RDG4</accession>
<keyword evidence="2" id="KW-1133">Transmembrane helix</keyword>
<keyword evidence="2" id="KW-0812">Transmembrane</keyword>
<dbReference type="AlphaFoldDB" id="A0AAD4RDG4"/>